<keyword evidence="8" id="KW-0934">Plastid</keyword>
<accession>A0A1C9CHX6</accession>
<dbReference type="AlphaFoldDB" id="A0A1C9CHX6"/>
<evidence type="ECO:0000256" key="4">
    <source>
        <dbReference type="ARBA" id="ARBA00022980"/>
    </source>
</evidence>
<organism evidence="8">
    <name type="scientific">Plocamium cartilagineum</name>
    <name type="common">Red comb weed</name>
    <name type="synonym">Gelidium cartilagineum</name>
    <dbReference type="NCBI Taxonomy" id="31452"/>
    <lineage>
        <taxon>Eukaryota</taxon>
        <taxon>Rhodophyta</taxon>
        <taxon>Florideophyceae</taxon>
        <taxon>Rhodymeniophycidae</taxon>
        <taxon>Plocamiales</taxon>
        <taxon>Plocamiaceae</taxon>
        <taxon>Plocamium</taxon>
    </lineage>
</organism>
<dbReference type="GO" id="GO:0019843">
    <property type="term" value="F:rRNA binding"/>
    <property type="evidence" value="ECO:0007669"/>
    <property type="project" value="UniProtKB-KW"/>
</dbReference>
<evidence type="ECO:0000256" key="6">
    <source>
        <dbReference type="ARBA" id="ARBA00035427"/>
    </source>
</evidence>
<gene>
    <name evidence="8" type="primary">rpl9</name>
    <name evidence="8" type="ORF">Plocam_154</name>
</gene>
<evidence type="ECO:0000256" key="5">
    <source>
        <dbReference type="ARBA" id="ARBA00023274"/>
    </source>
</evidence>
<dbReference type="Pfam" id="PF03948">
    <property type="entry name" value="Ribosomal_L9_C"/>
    <property type="match status" value="1"/>
</dbReference>
<dbReference type="NCBIfam" id="TIGR00158">
    <property type="entry name" value="L9"/>
    <property type="match status" value="1"/>
</dbReference>
<evidence type="ECO:0000256" key="2">
    <source>
        <dbReference type="ARBA" id="ARBA00022730"/>
    </source>
</evidence>
<geneLocation type="plastid" evidence="8"/>
<comment type="similarity">
    <text evidence="1">Belongs to the bacterial ribosomal protein bL9 family.</text>
</comment>
<dbReference type="PANTHER" id="PTHR21368">
    <property type="entry name" value="50S RIBOSOMAL PROTEIN L9"/>
    <property type="match status" value="1"/>
</dbReference>
<dbReference type="SUPFAM" id="SSF55658">
    <property type="entry name" value="L9 N-domain-like"/>
    <property type="match status" value="1"/>
</dbReference>
<dbReference type="HAMAP" id="MF_00503">
    <property type="entry name" value="Ribosomal_bL9"/>
    <property type="match status" value="1"/>
</dbReference>
<evidence type="ECO:0000256" key="1">
    <source>
        <dbReference type="ARBA" id="ARBA00010605"/>
    </source>
</evidence>
<evidence type="ECO:0000313" key="8">
    <source>
        <dbReference type="EMBL" id="AOM67990.1"/>
    </source>
</evidence>
<evidence type="ECO:0000259" key="7">
    <source>
        <dbReference type="PROSITE" id="PS00651"/>
    </source>
</evidence>
<dbReference type="GeneID" id="29074447"/>
<keyword evidence="3" id="KW-0694">RNA-binding</keyword>
<keyword evidence="4 8" id="KW-0689">Ribosomal protein</keyword>
<dbReference type="GO" id="GO:0005840">
    <property type="term" value="C:ribosome"/>
    <property type="evidence" value="ECO:0007669"/>
    <property type="project" value="UniProtKB-KW"/>
</dbReference>
<name>A0A1C9CHX6_PLOCA</name>
<sequence length="154" mass="17979">MKKKIKLILNHTINNLGLRGNIVQVKPGYAFNYLIPNNIAKIATEKSIQHTQLFEEINKRKIQENQIKAKETHNKLEILKKISIKKKIGKNSNFFGSINEKEISIEILKYTGYKLDKKQIKIPEIKKIGIYIIEIQIIQNYIINMKLQILPENI</sequence>
<keyword evidence="5" id="KW-0687">Ribonucleoprotein</keyword>
<dbReference type="InterPro" id="IPR036935">
    <property type="entry name" value="Ribosomal_bL9_N_sf"/>
</dbReference>
<dbReference type="PROSITE" id="PS00651">
    <property type="entry name" value="RIBOSOMAL_L9"/>
    <property type="match status" value="1"/>
</dbReference>
<dbReference type="RefSeq" id="YP_009298052.1">
    <property type="nucleotide sequence ID" value="NC_031179.1"/>
</dbReference>
<dbReference type="InterPro" id="IPR020069">
    <property type="entry name" value="Ribosomal_bL9_C"/>
</dbReference>
<dbReference type="GO" id="GO:0003735">
    <property type="term" value="F:structural constituent of ribosome"/>
    <property type="evidence" value="ECO:0007669"/>
    <property type="project" value="InterPro"/>
</dbReference>
<dbReference type="EMBL" id="KX284727">
    <property type="protein sequence ID" value="AOM67990.1"/>
    <property type="molecule type" value="Genomic_DNA"/>
</dbReference>
<reference evidence="8" key="1">
    <citation type="journal article" date="2016" name="BMC Biol.">
        <title>Parallel evolution of highly conserved plastid genome architecture in red seaweeds and seed plants.</title>
        <authorList>
            <person name="Lee J."/>
            <person name="Cho C.H."/>
            <person name="Park S.I."/>
            <person name="Choi J.W."/>
            <person name="Song H.S."/>
            <person name="West J.A."/>
            <person name="Bhattacharya D."/>
            <person name="Yoon H.S."/>
        </authorList>
    </citation>
    <scope>NUCLEOTIDE SEQUENCE</scope>
</reference>
<evidence type="ECO:0000256" key="3">
    <source>
        <dbReference type="ARBA" id="ARBA00022884"/>
    </source>
</evidence>
<dbReference type="InterPro" id="IPR020594">
    <property type="entry name" value="Ribosomal_bL9_bac/chp"/>
</dbReference>
<dbReference type="InterPro" id="IPR020070">
    <property type="entry name" value="Ribosomal_bL9_N"/>
</dbReference>
<dbReference type="InterPro" id="IPR009027">
    <property type="entry name" value="Ribosomal_bL9/RNase_H1_N"/>
</dbReference>
<dbReference type="GO" id="GO:0006412">
    <property type="term" value="P:translation"/>
    <property type="evidence" value="ECO:0007669"/>
    <property type="project" value="InterPro"/>
</dbReference>
<dbReference type="Gene3D" id="3.40.5.10">
    <property type="entry name" value="Ribosomal protein L9, N-terminal domain"/>
    <property type="match status" value="1"/>
</dbReference>
<dbReference type="Gene3D" id="3.10.430.100">
    <property type="entry name" value="Ribosomal protein L9, C-terminal domain"/>
    <property type="match status" value="1"/>
</dbReference>
<protein>
    <recommendedName>
        <fullName evidence="6">50S ribosomal protein L9, chloroplastic</fullName>
    </recommendedName>
</protein>
<dbReference type="SUPFAM" id="SSF55653">
    <property type="entry name" value="Ribosomal protein L9 C-domain"/>
    <property type="match status" value="1"/>
</dbReference>
<dbReference type="InterPro" id="IPR000244">
    <property type="entry name" value="Ribosomal_bL9"/>
</dbReference>
<dbReference type="Pfam" id="PF01281">
    <property type="entry name" value="Ribosomal_L9_N"/>
    <property type="match status" value="1"/>
</dbReference>
<proteinExistence type="inferred from homology"/>
<feature type="domain" description="Ribosomal protein L9" evidence="7">
    <location>
        <begin position="17"/>
        <end position="44"/>
    </location>
</feature>
<dbReference type="InterPro" id="IPR036791">
    <property type="entry name" value="Ribosomal_bL9_C_sf"/>
</dbReference>
<dbReference type="GO" id="GO:1990904">
    <property type="term" value="C:ribonucleoprotein complex"/>
    <property type="evidence" value="ECO:0007669"/>
    <property type="project" value="UniProtKB-KW"/>
</dbReference>
<keyword evidence="2" id="KW-0699">rRNA-binding</keyword>